<dbReference type="EMBL" id="LS398110">
    <property type="protein sequence ID" value="SPP91968.1"/>
    <property type="molecule type" value="Genomic_DNA"/>
</dbReference>
<name>A0A2U3PS70_9BRAD</name>
<evidence type="ECO:0000313" key="2">
    <source>
        <dbReference type="Proteomes" id="UP000246085"/>
    </source>
</evidence>
<protein>
    <submittedName>
        <fullName evidence="1">Uncharacterized protein</fullName>
    </submittedName>
</protein>
<dbReference type="Proteomes" id="UP000246085">
    <property type="component" value="Chromosome BRAD3257"/>
</dbReference>
<reference evidence="1 2" key="1">
    <citation type="submission" date="2018-03" db="EMBL/GenBank/DDBJ databases">
        <authorList>
            <person name="Gully D."/>
        </authorList>
    </citation>
    <scope>NUCLEOTIDE SEQUENCE [LARGE SCALE GENOMIC DNA]</scope>
    <source>
        <strain evidence="1">ORS3257</strain>
    </source>
</reference>
<evidence type="ECO:0000313" key="1">
    <source>
        <dbReference type="EMBL" id="SPP91968.1"/>
    </source>
</evidence>
<accession>A0A2U3PS70</accession>
<proteinExistence type="predicted"/>
<sequence>MKPLASICKRGLLRAMGTRVNARPRGNPESLRGKILDCFHASIAAPIRGS</sequence>
<dbReference type="AlphaFoldDB" id="A0A2U3PS70"/>
<gene>
    <name evidence="1" type="ORF">BRAD3257_0814</name>
</gene>
<dbReference type="KEGG" id="bvz:BRAD3257_0814"/>
<organism evidence="1 2">
    <name type="scientific">Bradyrhizobium vignae</name>
    <dbReference type="NCBI Taxonomy" id="1549949"/>
    <lineage>
        <taxon>Bacteria</taxon>
        <taxon>Pseudomonadati</taxon>
        <taxon>Pseudomonadota</taxon>
        <taxon>Alphaproteobacteria</taxon>
        <taxon>Hyphomicrobiales</taxon>
        <taxon>Nitrobacteraceae</taxon>
        <taxon>Bradyrhizobium</taxon>
    </lineage>
</organism>